<keyword evidence="10" id="KW-1160">Virus entry into host cell</keyword>
<dbReference type="EMBL" id="OY757088">
    <property type="protein sequence ID" value="CAK1257655.1"/>
    <property type="molecule type" value="Genomic_DNA"/>
</dbReference>
<comment type="subcellular location">
    <subcellularLocation>
        <location evidence="2">Virion</location>
    </subcellularLocation>
</comment>
<evidence type="ECO:0000256" key="2">
    <source>
        <dbReference type="ARBA" id="ARBA00004328"/>
    </source>
</evidence>
<reference evidence="11" key="1">
    <citation type="submission" date="2023-10" db="EMBL/GenBank/DDBJ databases">
        <authorList>
            <person name="Robby Concha-Eloko"/>
            <person name="Pilar Barberan- Martinez"/>
            <person name="Rafael Sanjuan"/>
            <person name="Pilar Domingo-Calap"/>
        </authorList>
    </citation>
    <scope>NUCLEOTIDE SEQUENCE</scope>
</reference>
<dbReference type="GO" id="GO:0044423">
    <property type="term" value="C:virion component"/>
    <property type="evidence" value="ECO:0007669"/>
    <property type="project" value="UniProtKB-KW"/>
</dbReference>
<keyword evidence="4" id="KW-1162">Viral penetration into host cytoplasm</keyword>
<evidence type="ECO:0000256" key="4">
    <source>
        <dbReference type="ARBA" id="ARBA00022595"/>
    </source>
</evidence>
<evidence type="ECO:0000256" key="7">
    <source>
        <dbReference type="ARBA" id="ARBA00022950"/>
    </source>
</evidence>
<keyword evidence="12" id="KW-1185">Reference proteome</keyword>
<name>A0AAD2GPK6_9CAUD</name>
<evidence type="ECO:0000256" key="8">
    <source>
        <dbReference type="ARBA" id="ARBA00023009"/>
    </source>
</evidence>
<keyword evidence="6" id="KW-0946">Virion</keyword>
<evidence type="ECO:0000313" key="11">
    <source>
        <dbReference type="EMBL" id="CAK1257655.1"/>
    </source>
</evidence>
<comment type="function">
    <text evidence="1">Forms the portal vertex of the capsid. This portal plays critical roles in head assembly, genome packaging, neck/tail attachment, and genome ejection. The portal protein multimerizes as a single ring-shaped homododecamer arranged around a central channel.</text>
</comment>
<protein>
    <submittedName>
        <fullName evidence="11">Head-tail adaptor</fullName>
    </submittedName>
</protein>
<proteinExistence type="predicted"/>
<evidence type="ECO:0000256" key="9">
    <source>
        <dbReference type="ARBA" id="ARBA00023219"/>
    </source>
</evidence>
<evidence type="ECO:0000256" key="5">
    <source>
        <dbReference type="ARBA" id="ARBA00022612"/>
    </source>
</evidence>
<evidence type="ECO:0000256" key="3">
    <source>
        <dbReference type="ARBA" id="ARBA00022470"/>
    </source>
</evidence>
<keyword evidence="9" id="KW-0231">Viral genome packaging</keyword>
<dbReference type="Pfam" id="PF12236">
    <property type="entry name" value="Head-tail_con"/>
    <property type="match status" value="1"/>
</dbReference>
<gene>
    <name evidence="11" type="ORF">K72PH164C2_LOCUS46</name>
</gene>
<evidence type="ECO:0000256" key="10">
    <source>
        <dbReference type="ARBA" id="ARBA00023296"/>
    </source>
</evidence>
<sequence>MLHDTLEAVFAKDTDPGVLDASEQFAQWTVPTIFTRDIYTGDGKRTQLSRDYQSTGALLINSAATKIVDALFPQGNPFFRFSKSETLESFISSLGNTGAGAASTLSEVERTASMKVFERDGYASKLRAVKLLLVTGNALEYIDERTGKSHIYTVRDFTVRRDGSGNVLRIIVKERACVQDLPPGFQSEYYRERDPYSDVDIYTGICRQIKHTEAGEDIISYKVWQEVKGKKLGEPSTYPELELPFNVIVWNLVNGEHYGRGLVEDYAGDFARLSVLSESLTNYEVETARLINLVDSASGLDIDEFEKAETGQAVQCGGGGSNGNSRAPVTAYEGGSAQKIQWLSSDIANLEQKLARAFLYSGNTRQGERVTAYEIRQNAKEAESAMGGGFSVLSDTWLRKLAYLYTAVSYPKFRLYLQAGLVDINVLVGTAALAKSAEADKLLEATQAMQLAIPVLAQITPRLNADALVDWYFDAYGIVSEPFMLTAEQLQAKQEQQQTTAGANMQEAQDQLQAADPTIAGQQLGLLP</sequence>
<evidence type="ECO:0000256" key="1">
    <source>
        <dbReference type="ARBA" id="ARBA00003421"/>
    </source>
</evidence>
<keyword evidence="3" id="KW-1244">Viral short tail ejection system</keyword>
<evidence type="ECO:0000313" key="12">
    <source>
        <dbReference type="Proteomes" id="UP001296237"/>
    </source>
</evidence>
<dbReference type="InterPro" id="IPR020991">
    <property type="entry name" value="Connector_podovirus"/>
</dbReference>
<keyword evidence="7" id="KW-0118">Viral capsid assembly</keyword>
<dbReference type="Proteomes" id="UP001296237">
    <property type="component" value="Chromosome"/>
</dbReference>
<keyword evidence="8" id="KW-1171">Viral genome ejection through host cell envelope</keyword>
<organism evidence="11 12">
    <name type="scientific">Klebsiella phage vB_Kpl_K72PH164C2</name>
    <dbReference type="NCBI Taxonomy" id="3071646"/>
    <lineage>
        <taxon>Viruses</taxon>
        <taxon>Duplodnaviria</taxon>
        <taxon>Heunggongvirae</taxon>
        <taxon>Uroviricota</taxon>
        <taxon>Caudoviricetes</taxon>
        <taxon>Autographivirales</taxon>
        <taxon>Autoscriptoviridae</taxon>
        <taxon>Slopekvirinae</taxon>
        <taxon>Drulisvirus</taxon>
        <taxon>Drulisvirus K72PH164C2</taxon>
    </lineage>
</organism>
<accession>A0AAD2GPK6</accession>
<keyword evidence="5" id="KW-1188">Viral release from host cell</keyword>
<dbReference type="GO" id="GO:0099002">
    <property type="term" value="P:symbiont genome ejection through host cell envelope, short tail mechanism"/>
    <property type="evidence" value="ECO:0007669"/>
    <property type="project" value="UniProtKB-KW"/>
</dbReference>
<evidence type="ECO:0000256" key="6">
    <source>
        <dbReference type="ARBA" id="ARBA00022844"/>
    </source>
</evidence>